<dbReference type="GO" id="GO:0003924">
    <property type="term" value="F:GTPase activity"/>
    <property type="evidence" value="ECO:0007669"/>
    <property type="project" value="UniProtKB-UniRule"/>
</dbReference>
<feature type="binding site" evidence="10">
    <location>
        <position position="245"/>
    </location>
    <ligand>
        <name>Zn(2+)</name>
        <dbReference type="ChEBI" id="CHEBI:29105"/>
    </ligand>
</feature>
<dbReference type="InterPro" id="IPR012340">
    <property type="entry name" value="NA-bd_OB-fold"/>
</dbReference>
<dbReference type="Pfam" id="PF16745">
    <property type="entry name" value="RsgA_N"/>
    <property type="match status" value="1"/>
</dbReference>
<keyword evidence="6 10" id="KW-0378">Hydrolase</keyword>
<comment type="similarity">
    <text evidence="10">Belongs to the TRAFAC class YlqF/YawG GTPase family. RsgA subfamily.</text>
</comment>
<dbReference type="GO" id="GO:0005737">
    <property type="term" value="C:cytoplasm"/>
    <property type="evidence" value="ECO:0007669"/>
    <property type="project" value="UniProtKB-SubCell"/>
</dbReference>
<dbReference type="SUPFAM" id="SSF50249">
    <property type="entry name" value="Nucleic acid-binding proteins"/>
    <property type="match status" value="1"/>
</dbReference>
<dbReference type="AlphaFoldDB" id="A0A267MH25"/>
<comment type="cofactor">
    <cofactor evidence="10">
        <name>Zn(2+)</name>
        <dbReference type="ChEBI" id="CHEBI:29105"/>
    </cofactor>
    <text evidence="10">Binds 1 zinc ion per subunit.</text>
</comment>
<dbReference type="RefSeq" id="WP_095134225.1">
    <property type="nucleotide sequence ID" value="NZ_NIBG01000011.1"/>
</dbReference>
<keyword evidence="3 10" id="KW-0479">Metal-binding</keyword>
<comment type="subunit">
    <text evidence="10">Monomer. Associates with 30S ribosomal subunit, binds 16S rRNA.</text>
</comment>
<dbReference type="GO" id="GO:0019843">
    <property type="term" value="F:rRNA binding"/>
    <property type="evidence" value="ECO:0007669"/>
    <property type="project" value="UniProtKB-KW"/>
</dbReference>
<organism evidence="13 14">
    <name type="scientific">Anaeromicrobium sediminis</name>
    <dbReference type="NCBI Taxonomy" id="1478221"/>
    <lineage>
        <taxon>Bacteria</taxon>
        <taxon>Bacillati</taxon>
        <taxon>Bacillota</taxon>
        <taxon>Clostridia</taxon>
        <taxon>Peptostreptococcales</taxon>
        <taxon>Thermotaleaceae</taxon>
        <taxon>Anaeromicrobium</taxon>
    </lineage>
</organism>
<dbReference type="HAMAP" id="MF_01820">
    <property type="entry name" value="GTPase_RsgA"/>
    <property type="match status" value="1"/>
</dbReference>
<evidence type="ECO:0000256" key="9">
    <source>
        <dbReference type="ARBA" id="ARBA00023134"/>
    </source>
</evidence>
<evidence type="ECO:0000259" key="11">
    <source>
        <dbReference type="PROSITE" id="PS50936"/>
    </source>
</evidence>
<reference evidence="13 14" key="1">
    <citation type="submission" date="2017-06" db="EMBL/GenBank/DDBJ databases">
        <title>Draft genome sequence of anaerobic fermentative bacterium Anaeromicrobium sediminis DY2726D isolated from West Pacific Ocean sediments.</title>
        <authorList>
            <person name="Zeng X."/>
        </authorList>
    </citation>
    <scope>NUCLEOTIDE SEQUENCE [LARGE SCALE GENOMIC DNA]</scope>
    <source>
        <strain evidence="13 14">DY2726D</strain>
    </source>
</reference>
<dbReference type="Gene3D" id="3.40.50.300">
    <property type="entry name" value="P-loop containing nucleotide triphosphate hydrolases"/>
    <property type="match status" value="1"/>
</dbReference>
<dbReference type="NCBIfam" id="TIGR00157">
    <property type="entry name" value="ribosome small subunit-dependent GTPase A"/>
    <property type="match status" value="1"/>
</dbReference>
<feature type="domain" description="CP-type G" evidence="12">
    <location>
        <begin position="64"/>
        <end position="221"/>
    </location>
</feature>
<dbReference type="InterPro" id="IPR010914">
    <property type="entry name" value="RsgA_GTPase_dom"/>
</dbReference>
<evidence type="ECO:0000256" key="4">
    <source>
        <dbReference type="ARBA" id="ARBA00022730"/>
    </source>
</evidence>
<dbReference type="Gene3D" id="2.40.50.140">
    <property type="entry name" value="Nucleic acid-binding proteins"/>
    <property type="match status" value="1"/>
</dbReference>
<dbReference type="CDD" id="cd04466">
    <property type="entry name" value="S1_YloQ_GTPase"/>
    <property type="match status" value="1"/>
</dbReference>
<evidence type="ECO:0000256" key="5">
    <source>
        <dbReference type="ARBA" id="ARBA00022741"/>
    </source>
</evidence>
<feature type="domain" description="EngC GTPase" evidence="11">
    <location>
        <begin position="73"/>
        <end position="219"/>
    </location>
</feature>
<feature type="binding site" evidence="10">
    <location>
        <begin position="113"/>
        <end position="116"/>
    </location>
    <ligand>
        <name>GTP</name>
        <dbReference type="ChEBI" id="CHEBI:37565"/>
    </ligand>
</feature>
<protein>
    <recommendedName>
        <fullName evidence="10">Small ribosomal subunit biogenesis GTPase RsgA</fullName>
        <ecNumber evidence="10">3.6.1.-</ecNumber>
    </recommendedName>
</protein>
<evidence type="ECO:0000256" key="1">
    <source>
        <dbReference type="ARBA" id="ARBA00022490"/>
    </source>
</evidence>
<comment type="subcellular location">
    <subcellularLocation>
        <location evidence="10">Cytoplasm</location>
    </subcellularLocation>
</comment>
<evidence type="ECO:0000256" key="10">
    <source>
        <dbReference type="HAMAP-Rule" id="MF_01820"/>
    </source>
</evidence>
<dbReference type="GO" id="GO:0046872">
    <property type="term" value="F:metal ion binding"/>
    <property type="evidence" value="ECO:0007669"/>
    <property type="project" value="UniProtKB-KW"/>
</dbReference>
<dbReference type="EC" id="3.6.1.-" evidence="10"/>
<keyword evidence="14" id="KW-1185">Reference proteome</keyword>
<keyword evidence="9 10" id="KW-0342">GTP-binding</keyword>
<keyword evidence="5 10" id="KW-0547">Nucleotide-binding</keyword>
<dbReference type="PANTHER" id="PTHR32120:SF11">
    <property type="entry name" value="SMALL RIBOSOMAL SUBUNIT BIOGENESIS GTPASE RSGA 1, MITOCHONDRIAL-RELATED"/>
    <property type="match status" value="1"/>
</dbReference>
<keyword evidence="4 10" id="KW-0699">rRNA-binding</keyword>
<evidence type="ECO:0000313" key="13">
    <source>
        <dbReference type="EMBL" id="PAB58871.1"/>
    </source>
</evidence>
<feature type="binding site" evidence="10">
    <location>
        <position position="252"/>
    </location>
    <ligand>
        <name>Zn(2+)</name>
        <dbReference type="ChEBI" id="CHEBI:29105"/>
    </ligand>
</feature>
<dbReference type="CDD" id="cd01854">
    <property type="entry name" value="YjeQ_EngC"/>
    <property type="match status" value="1"/>
</dbReference>
<dbReference type="Pfam" id="PF03193">
    <property type="entry name" value="RsgA_GTPase"/>
    <property type="match status" value="1"/>
</dbReference>
<keyword evidence="1 10" id="KW-0963">Cytoplasm</keyword>
<evidence type="ECO:0000256" key="7">
    <source>
        <dbReference type="ARBA" id="ARBA00022833"/>
    </source>
</evidence>
<feature type="binding site" evidence="10">
    <location>
        <begin position="163"/>
        <end position="171"/>
    </location>
    <ligand>
        <name>GTP</name>
        <dbReference type="ChEBI" id="CHEBI:37565"/>
    </ligand>
</feature>
<gene>
    <name evidence="10 13" type="primary">rsgA</name>
    <name evidence="13" type="ORF">CCE28_13345</name>
</gene>
<feature type="binding site" evidence="10">
    <location>
        <position position="258"/>
    </location>
    <ligand>
        <name>Zn(2+)</name>
        <dbReference type="ChEBI" id="CHEBI:29105"/>
    </ligand>
</feature>
<dbReference type="InterPro" id="IPR027417">
    <property type="entry name" value="P-loop_NTPase"/>
</dbReference>
<dbReference type="PANTHER" id="PTHR32120">
    <property type="entry name" value="SMALL RIBOSOMAL SUBUNIT BIOGENESIS GTPASE RSGA"/>
    <property type="match status" value="1"/>
</dbReference>
<dbReference type="InterPro" id="IPR031944">
    <property type="entry name" value="RsgA_N"/>
</dbReference>
<evidence type="ECO:0000256" key="2">
    <source>
        <dbReference type="ARBA" id="ARBA00022517"/>
    </source>
</evidence>
<comment type="caution">
    <text evidence="13">The sequence shown here is derived from an EMBL/GenBank/DDBJ whole genome shotgun (WGS) entry which is preliminary data.</text>
</comment>
<keyword evidence="7 10" id="KW-0862">Zinc</keyword>
<dbReference type="InterPro" id="IPR004881">
    <property type="entry name" value="Ribosome_biogen_GTPase_RsgA"/>
</dbReference>
<dbReference type="PROSITE" id="PS50936">
    <property type="entry name" value="ENGC_GTPASE"/>
    <property type="match status" value="1"/>
</dbReference>
<dbReference type="GO" id="GO:0005525">
    <property type="term" value="F:GTP binding"/>
    <property type="evidence" value="ECO:0007669"/>
    <property type="project" value="UniProtKB-UniRule"/>
</dbReference>
<evidence type="ECO:0000256" key="3">
    <source>
        <dbReference type="ARBA" id="ARBA00022723"/>
    </source>
</evidence>
<sequence>MIKGIITKGIGGFYYIQDRNGKMYECRARGKFRKEKIIPLVGDKVGISISHDDKGMIEEIENRETKLIRPPVANVDQAVIVFAVKRPNPNILLLDRFLVMAERENLDIVICFNKVDLSEGELNELKEIYNKTGYKLLETSTKLNSGVEEFKHILKDKITVFAGPSGVGKSSLLNATQPDLQLKTGEISVKNKRGKHTTRHVELLKLEFGGWVLDTPGFSSLDLDFVEELDLQYYFKEFEPLIGDCKYTGCKHISEPECAIKDAVENGEISESRYNNYLHLLKEIQKNRRY</sequence>
<evidence type="ECO:0000256" key="8">
    <source>
        <dbReference type="ARBA" id="ARBA00022884"/>
    </source>
</evidence>
<name>A0A267MH25_9FIRM</name>
<keyword evidence="8 10" id="KW-0694">RNA-binding</keyword>
<dbReference type="Gene3D" id="1.10.40.50">
    <property type="entry name" value="Probable gtpase engc, domain 3"/>
    <property type="match status" value="1"/>
</dbReference>
<dbReference type="Proteomes" id="UP000216024">
    <property type="component" value="Unassembled WGS sequence"/>
</dbReference>
<dbReference type="PROSITE" id="PS51721">
    <property type="entry name" value="G_CP"/>
    <property type="match status" value="1"/>
</dbReference>
<dbReference type="SUPFAM" id="SSF52540">
    <property type="entry name" value="P-loop containing nucleoside triphosphate hydrolases"/>
    <property type="match status" value="1"/>
</dbReference>
<dbReference type="InterPro" id="IPR030378">
    <property type="entry name" value="G_CP_dom"/>
</dbReference>
<dbReference type="EMBL" id="NIBG01000011">
    <property type="protein sequence ID" value="PAB58871.1"/>
    <property type="molecule type" value="Genomic_DNA"/>
</dbReference>
<accession>A0A267MH25</accession>
<comment type="function">
    <text evidence="10">One of several proteins that assist in the late maturation steps of the functional core of the 30S ribosomal subunit. Helps release RbfA from mature subunits. May play a role in the assembly of ribosomal proteins into the subunit. Circularly permuted GTPase that catalyzes slow GTP hydrolysis, GTPase activity is stimulated by the 30S ribosomal subunit.</text>
</comment>
<evidence type="ECO:0000259" key="12">
    <source>
        <dbReference type="PROSITE" id="PS51721"/>
    </source>
</evidence>
<dbReference type="OrthoDB" id="9809485at2"/>
<feature type="binding site" evidence="10">
    <location>
        <position position="250"/>
    </location>
    <ligand>
        <name>Zn(2+)</name>
        <dbReference type="ChEBI" id="CHEBI:29105"/>
    </ligand>
</feature>
<evidence type="ECO:0000313" key="14">
    <source>
        <dbReference type="Proteomes" id="UP000216024"/>
    </source>
</evidence>
<evidence type="ECO:0000256" key="6">
    <source>
        <dbReference type="ARBA" id="ARBA00022801"/>
    </source>
</evidence>
<keyword evidence="2 10" id="KW-0690">Ribosome biogenesis</keyword>
<proteinExistence type="inferred from homology"/>
<dbReference type="GO" id="GO:0042274">
    <property type="term" value="P:ribosomal small subunit biogenesis"/>
    <property type="evidence" value="ECO:0007669"/>
    <property type="project" value="UniProtKB-UniRule"/>
</dbReference>